<proteinExistence type="predicted"/>
<gene>
    <name evidence="1" type="ORF">C3430_07380</name>
</gene>
<dbReference type="RefSeq" id="WP_103776311.1">
    <property type="nucleotide sequence ID" value="NZ_PQLX01000002.1"/>
</dbReference>
<name>A0A2S4RZK5_CITAM</name>
<dbReference type="Proteomes" id="UP000237003">
    <property type="component" value="Unassembled WGS sequence"/>
</dbReference>
<dbReference type="EMBL" id="PQLX01000002">
    <property type="protein sequence ID" value="POU66610.1"/>
    <property type="molecule type" value="Genomic_DNA"/>
</dbReference>
<comment type="caution">
    <text evidence="1">The sequence shown here is derived from an EMBL/GenBank/DDBJ whole genome shotgun (WGS) entry which is preliminary data.</text>
</comment>
<evidence type="ECO:0000313" key="1">
    <source>
        <dbReference type="EMBL" id="POU66610.1"/>
    </source>
</evidence>
<dbReference type="AlphaFoldDB" id="A0A2S4RZK5"/>
<accession>A0A2S4RZK5</accession>
<evidence type="ECO:0000313" key="2">
    <source>
        <dbReference type="Proteomes" id="UP000237003"/>
    </source>
</evidence>
<reference evidence="1 2" key="1">
    <citation type="submission" date="2018-01" db="EMBL/GenBank/DDBJ databases">
        <title>Complete genome sequences of 14 Citrobacter spp. isolated from plant in Canada.</title>
        <authorList>
            <person name="Bhandare S.G."/>
            <person name="Colavecchio A."/>
            <person name="Jeukens J."/>
            <person name="Emond-Rheault J.-G."/>
            <person name="Freschi L."/>
            <person name="Hamel J."/>
            <person name="Kukavica-Ibrulj I."/>
            <person name="Levesque R."/>
            <person name="Goodridge L."/>
        </authorList>
    </citation>
    <scope>NUCLEOTIDE SEQUENCE [LARGE SCALE GENOMIC DNA]</scope>
    <source>
        <strain evidence="1 2">S1285</strain>
    </source>
</reference>
<organism evidence="1 2">
    <name type="scientific">Citrobacter amalonaticus</name>
    <dbReference type="NCBI Taxonomy" id="35703"/>
    <lineage>
        <taxon>Bacteria</taxon>
        <taxon>Pseudomonadati</taxon>
        <taxon>Pseudomonadota</taxon>
        <taxon>Gammaproteobacteria</taxon>
        <taxon>Enterobacterales</taxon>
        <taxon>Enterobacteriaceae</taxon>
        <taxon>Citrobacter</taxon>
    </lineage>
</organism>
<protein>
    <submittedName>
        <fullName evidence="1">Uncharacterized protein</fullName>
    </submittedName>
</protein>
<sequence>MKLRKKHLTVIASTARLSDISQHILASKNAGNIAPGQTVNDIIIDNHHIPSQSGWGTVYFSEINSDLQFIKDDTRNINAGGTAAVTPLHGAKLYGEANDHQGSHIGTQVQSVAGFRISF</sequence>